<accession>A0A317CJ51</accession>
<sequence>MTKKTVIYKTDGSDQPALTEQEKAELEALSKLSDNDIDTSEIPQLDEGFWKVAEQGAFYKPVKKQITVRVDADVLAWLKSQGSGYQTRMNDILRQAMIKKVS</sequence>
<comment type="caution">
    <text evidence="1">The sequence shown here is derived from an EMBL/GenBank/DDBJ whole genome shotgun (WGS) entry which is preliminary data.</text>
</comment>
<gene>
    <name evidence="1" type="ORF">DKW60_07535</name>
</gene>
<dbReference type="Proteomes" id="UP000245539">
    <property type="component" value="Unassembled WGS sequence"/>
</dbReference>
<dbReference type="OrthoDB" id="9796641at2"/>
<name>A0A317CJ51_9GAMM</name>
<evidence type="ECO:0000313" key="1">
    <source>
        <dbReference type="EMBL" id="PWQ98584.1"/>
    </source>
</evidence>
<dbReference type="InterPro" id="IPR025528">
    <property type="entry name" value="BrnA_antitoxin"/>
</dbReference>
<keyword evidence="2" id="KW-1185">Reference proteome</keyword>
<protein>
    <submittedName>
        <fullName evidence="1">Cytoplasmic protein</fullName>
    </submittedName>
</protein>
<evidence type="ECO:0000313" key="2">
    <source>
        <dbReference type="Proteomes" id="UP000245539"/>
    </source>
</evidence>
<dbReference type="AlphaFoldDB" id="A0A317CJ51"/>
<proteinExistence type="predicted"/>
<dbReference type="EMBL" id="QGKM01000015">
    <property type="protein sequence ID" value="PWQ98584.1"/>
    <property type="molecule type" value="Genomic_DNA"/>
</dbReference>
<reference evidence="1 2" key="1">
    <citation type="submission" date="2018-05" db="EMBL/GenBank/DDBJ databases">
        <title>Leucothrix arctica sp. nov., isolated from Arctic seawater.</title>
        <authorList>
            <person name="Choi A."/>
            <person name="Baek K."/>
        </authorList>
    </citation>
    <scope>NUCLEOTIDE SEQUENCE [LARGE SCALE GENOMIC DNA]</scope>
    <source>
        <strain evidence="1 2">JCM 18388</strain>
    </source>
</reference>
<dbReference type="RefSeq" id="WP_109837050.1">
    <property type="nucleotide sequence ID" value="NZ_QGKM01000015.1"/>
</dbReference>
<organism evidence="1 2">
    <name type="scientific">Leucothrix pacifica</name>
    <dbReference type="NCBI Taxonomy" id="1247513"/>
    <lineage>
        <taxon>Bacteria</taxon>
        <taxon>Pseudomonadati</taxon>
        <taxon>Pseudomonadota</taxon>
        <taxon>Gammaproteobacteria</taxon>
        <taxon>Thiotrichales</taxon>
        <taxon>Thiotrichaceae</taxon>
        <taxon>Leucothrix</taxon>
    </lineage>
</organism>
<dbReference type="Pfam" id="PF14384">
    <property type="entry name" value="BrnA_antitoxin"/>
    <property type="match status" value="1"/>
</dbReference>